<dbReference type="Gene3D" id="2.40.50.140">
    <property type="entry name" value="Nucleic acid-binding proteins"/>
    <property type="match status" value="1"/>
</dbReference>
<keyword evidence="5 6" id="KW-0687">Ribonucleoprotein</keyword>
<evidence type="ECO:0000256" key="2">
    <source>
        <dbReference type="ARBA" id="ARBA00022730"/>
    </source>
</evidence>
<dbReference type="Proteomes" id="UP000595618">
    <property type="component" value="Chromosome"/>
</dbReference>
<dbReference type="InterPro" id="IPR012340">
    <property type="entry name" value="NA-bd_OB-fold"/>
</dbReference>
<dbReference type="AlphaFoldDB" id="A0A7T5RJ23"/>
<keyword evidence="2 6" id="KW-0699">rRNA-binding</keyword>
<proteinExistence type="inferred from homology"/>
<evidence type="ECO:0000313" key="7">
    <source>
        <dbReference type="EMBL" id="QQG45032.1"/>
    </source>
</evidence>
<dbReference type="CDD" id="cd00364">
    <property type="entry name" value="Ribosomal_uS17"/>
    <property type="match status" value="1"/>
</dbReference>
<dbReference type="GO" id="GO:0006412">
    <property type="term" value="P:translation"/>
    <property type="evidence" value="ECO:0007669"/>
    <property type="project" value="UniProtKB-UniRule"/>
</dbReference>
<dbReference type="GO" id="GO:0019843">
    <property type="term" value="F:rRNA binding"/>
    <property type="evidence" value="ECO:0007669"/>
    <property type="project" value="UniProtKB-UniRule"/>
</dbReference>
<sequence length="90" mass="10652">MRHLKGIVVSNKMQKTVIVRVDRLKKHPRYHKYYRISKRFKAHDEAGEYKTGDVVIIEETRPYSRGKRWTVKGLLKREAAAESELPEEQS</sequence>
<dbReference type="PANTHER" id="PTHR10744">
    <property type="entry name" value="40S RIBOSOMAL PROTEIN S11 FAMILY MEMBER"/>
    <property type="match status" value="1"/>
</dbReference>
<dbReference type="SUPFAM" id="SSF50249">
    <property type="entry name" value="Nucleic acid-binding proteins"/>
    <property type="match status" value="1"/>
</dbReference>
<dbReference type="HAMAP" id="MF_01345_B">
    <property type="entry name" value="Ribosomal_uS17_B"/>
    <property type="match status" value="1"/>
</dbReference>
<dbReference type="Pfam" id="PF00366">
    <property type="entry name" value="Ribosomal_S17"/>
    <property type="match status" value="1"/>
</dbReference>
<dbReference type="InterPro" id="IPR019984">
    <property type="entry name" value="Ribosomal_uS17_bact/chlr"/>
</dbReference>
<keyword evidence="4 6" id="KW-0689">Ribosomal protein</keyword>
<dbReference type="EMBL" id="CP066690">
    <property type="protein sequence ID" value="QQG45032.1"/>
    <property type="molecule type" value="Genomic_DNA"/>
</dbReference>
<dbReference type="GO" id="GO:0003735">
    <property type="term" value="F:structural constituent of ribosome"/>
    <property type="evidence" value="ECO:0007669"/>
    <property type="project" value="UniProtKB-UniRule"/>
</dbReference>
<protein>
    <recommendedName>
        <fullName evidence="6">Small ribosomal subunit protein uS17</fullName>
    </recommendedName>
</protein>
<organism evidence="7 8">
    <name type="scientific">Candidatus Sungiibacteriota bacterium</name>
    <dbReference type="NCBI Taxonomy" id="2750080"/>
    <lineage>
        <taxon>Bacteria</taxon>
        <taxon>Candidatus Sungiibacteriota</taxon>
    </lineage>
</organism>
<evidence type="ECO:0000256" key="3">
    <source>
        <dbReference type="ARBA" id="ARBA00022884"/>
    </source>
</evidence>
<comment type="function">
    <text evidence="6">One of the primary rRNA binding proteins, it binds specifically to the 5'-end of 16S ribosomal RNA.</text>
</comment>
<dbReference type="InterPro" id="IPR000266">
    <property type="entry name" value="Ribosomal_uS17"/>
</dbReference>
<dbReference type="NCBIfam" id="TIGR03635">
    <property type="entry name" value="uS17_bact"/>
    <property type="match status" value="1"/>
</dbReference>
<evidence type="ECO:0000313" key="8">
    <source>
        <dbReference type="Proteomes" id="UP000595618"/>
    </source>
</evidence>
<evidence type="ECO:0000256" key="4">
    <source>
        <dbReference type="ARBA" id="ARBA00022980"/>
    </source>
</evidence>
<evidence type="ECO:0000256" key="6">
    <source>
        <dbReference type="HAMAP-Rule" id="MF_01345"/>
    </source>
</evidence>
<keyword evidence="3 6" id="KW-0694">RNA-binding</keyword>
<evidence type="ECO:0000256" key="5">
    <source>
        <dbReference type="ARBA" id="ARBA00023274"/>
    </source>
</evidence>
<reference evidence="7 8" key="1">
    <citation type="submission" date="2020-07" db="EMBL/GenBank/DDBJ databases">
        <title>Huge and variable diversity of episymbiotic CPR bacteria and DPANN archaea in groundwater ecosystems.</title>
        <authorList>
            <person name="He C.Y."/>
            <person name="Keren R."/>
            <person name="Whittaker M."/>
            <person name="Farag I.F."/>
            <person name="Doudna J."/>
            <person name="Cate J.H.D."/>
            <person name="Banfield J.F."/>
        </authorList>
    </citation>
    <scope>NUCLEOTIDE SEQUENCE [LARGE SCALE GENOMIC DNA]</scope>
    <source>
        <strain evidence="7">NC_groundwater_541_Ag_S-0.1um_46_50</strain>
    </source>
</reference>
<evidence type="ECO:0000256" key="1">
    <source>
        <dbReference type="ARBA" id="ARBA00010254"/>
    </source>
</evidence>
<name>A0A7T5RJ23_9BACT</name>
<gene>
    <name evidence="6 7" type="primary">rpsQ</name>
    <name evidence="7" type="ORF">HYW89_03450</name>
</gene>
<dbReference type="PANTHER" id="PTHR10744:SF1">
    <property type="entry name" value="SMALL RIBOSOMAL SUBUNIT PROTEIN US17M"/>
    <property type="match status" value="1"/>
</dbReference>
<accession>A0A7T5RJ23</accession>
<dbReference type="PRINTS" id="PR00973">
    <property type="entry name" value="RIBOSOMALS17"/>
</dbReference>
<dbReference type="NCBIfam" id="NF004123">
    <property type="entry name" value="PRK05610.1"/>
    <property type="match status" value="1"/>
</dbReference>
<comment type="subunit">
    <text evidence="6">Part of the 30S ribosomal subunit.</text>
</comment>
<comment type="similarity">
    <text evidence="1 6">Belongs to the universal ribosomal protein uS17 family.</text>
</comment>
<dbReference type="GO" id="GO:0022627">
    <property type="term" value="C:cytosolic small ribosomal subunit"/>
    <property type="evidence" value="ECO:0007669"/>
    <property type="project" value="UniProtKB-UniRule"/>
</dbReference>